<organism evidence="1 2">
    <name type="scientific">[Haemophilus] felis</name>
    <dbReference type="NCBI Taxonomy" id="123822"/>
    <lineage>
        <taxon>Bacteria</taxon>
        <taxon>Pseudomonadati</taxon>
        <taxon>Pseudomonadota</taxon>
        <taxon>Gammaproteobacteria</taxon>
        <taxon>Pasteurellales</taxon>
        <taxon>Pasteurellaceae</taxon>
    </lineage>
</organism>
<dbReference type="OrthoDB" id="8158189at2"/>
<dbReference type="AlphaFoldDB" id="A0A1T0B262"/>
<evidence type="ECO:0000313" key="2">
    <source>
        <dbReference type="Proteomes" id="UP000190023"/>
    </source>
</evidence>
<dbReference type="Proteomes" id="UP000190023">
    <property type="component" value="Unassembled WGS sequence"/>
</dbReference>
<dbReference type="InterPro" id="IPR021283">
    <property type="entry name" value="Phage_Wedge1"/>
</dbReference>
<evidence type="ECO:0008006" key="3">
    <source>
        <dbReference type="Google" id="ProtNLM"/>
    </source>
</evidence>
<protein>
    <recommendedName>
        <fullName evidence="3">DUF2612 domain-containing protein</fullName>
    </recommendedName>
</protein>
<dbReference type="STRING" id="123822.B0188_05805"/>
<keyword evidence="2" id="KW-1185">Reference proteome</keyword>
<proteinExistence type="predicted"/>
<reference evidence="1 2" key="1">
    <citation type="submission" date="2017-02" db="EMBL/GenBank/DDBJ databases">
        <title>Draft genome sequence of Haemophilus felis CCUG 31170 type strain.</title>
        <authorList>
            <person name="Engstrom-Jakobsson H."/>
            <person name="Salva-Serra F."/>
            <person name="Thorell K."/>
            <person name="Gonzales-Siles L."/>
            <person name="Karlsson R."/>
            <person name="Boulund F."/>
            <person name="Engstrand L."/>
            <person name="Kristiansson E."/>
            <person name="Moore E."/>
        </authorList>
    </citation>
    <scope>NUCLEOTIDE SEQUENCE [LARGE SCALE GENOMIC DNA]</scope>
    <source>
        <strain evidence="1 2">CCUG 31170</strain>
    </source>
</reference>
<sequence length="192" mass="22265">MSYSQLLIWQYRHKPKALATIKLFEQTFNPCFLGLESLKDALNIEQAIGHQLDLVGKHVGQMRTLNGYQLRQFFGFHTAQNARAFGRLNQNIGGQWYRKRDPLADSVQLSDEDYRFLIKCRILKNYQTATLEDVINAAQFIFGEGVDVVDNLNMSVNISIPQRSLTDFKQFAINHLDILPRHLGVKYRYTIR</sequence>
<gene>
    <name evidence="1" type="ORF">B0188_05805</name>
</gene>
<comment type="caution">
    <text evidence="1">The sequence shown here is derived from an EMBL/GenBank/DDBJ whole genome shotgun (WGS) entry which is preliminary data.</text>
</comment>
<dbReference type="Pfam" id="PF11041">
    <property type="entry name" value="Phage_Wedge1"/>
    <property type="match status" value="1"/>
</dbReference>
<evidence type="ECO:0000313" key="1">
    <source>
        <dbReference type="EMBL" id="OOS04174.1"/>
    </source>
</evidence>
<dbReference type="EMBL" id="MUYB01000021">
    <property type="protein sequence ID" value="OOS04174.1"/>
    <property type="molecule type" value="Genomic_DNA"/>
</dbReference>
<name>A0A1T0B262_9PAST</name>
<accession>A0A1T0B262</accession>